<accession>A0A914N1S8</accession>
<organism evidence="2 3">
    <name type="scientific">Meloidogyne incognita</name>
    <name type="common">Southern root-knot nematode worm</name>
    <name type="synonym">Oxyuris incognita</name>
    <dbReference type="NCBI Taxonomy" id="6306"/>
    <lineage>
        <taxon>Eukaryota</taxon>
        <taxon>Metazoa</taxon>
        <taxon>Ecdysozoa</taxon>
        <taxon>Nematoda</taxon>
        <taxon>Chromadorea</taxon>
        <taxon>Rhabditida</taxon>
        <taxon>Tylenchina</taxon>
        <taxon>Tylenchomorpha</taxon>
        <taxon>Tylenchoidea</taxon>
        <taxon>Meloidogynidae</taxon>
        <taxon>Meloidogyninae</taxon>
        <taxon>Meloidogyne</taxon>
        <taxon>Meloidogyne incognita group</taxon>
    </lineage>
</organism>
<evidence type="ECO:0000313" key="3">
    <source>
        <dbReference type="WBParaSite" id="Minc3s03035g32514"/>
    </source>
</evidence>
<feature type="transmembrane region" description="Helical" evidence="1">
    <location>
        <begin position="6"/>
        <end position="25"/>
    </location>
</feature>
<protein>
    <submittedName>
        <fullName evidence="3">Candidate secreted effector</fullName>
    </submittedName>
</protein>
<feature type="transmembrane region" description="Helical" evidence="1">
    <location>
        <begin position="68"/>
        <end position="88"/>
    </location>
</feature>
<feature type="transmembrane region" description="Helical" evidence="1">
    <location>
        <begin position="32"/>
        <end position="48"/>
    </location>
</feature>
<keyword evidence="1" id="KW-0472">Membrane</keyword>
<evidence type="ECO:0000256" key="1">
    <source>
        <dbReference type="SAM" id="Phobius"/>
    </source>
</evidence>
<dbReference type="WBParaSite" id="Minc3s03035g32514">
    <property type="protein sequence ID" value="Minc3s03035g32514"/>
    <property type="gene ID" value="Minc3s03035g32514"/>
</dbReference>
<keyword evidence="2" id="KW-1185">Reference proteome</keyword>
<evidence type="ECO:0000313" key="2">
    <source>
        <dbReference type="Proteomes" id="UP000887563"/>
    </source>
</evidence>
<dbReference type="Proteomes" id="UP000887563">
    <property type="component" value="Unplaced"/>
</dbReference>
<dbReference type="AlphaFoldDB" id="A0A914N1S8"/>
<proteinExistence type="predicted"/>
<keyword evidence="1" id="KW-0812">Transmembrane</keyword>
<keyword evidence="1" id="KW-1133">Transmembrane helix</keyword>
<reference evidence="3" key="1">
    <citation type="submission" date="2022-11" db="UniProtKB">
        <authorList>
            <consortium name="WormBaseParasite"/>
        </authorList>
    </citation>
    <scope>IDENTIFICATION</scope>
</reference>
<sequence length="114" mass="13161">MLIAVLVVFVKLLYLVFVVIVINLSTVKKNRIAFIFQIIVFLTHLDNTNATDSITKFFNNNQTTITPIIYVYTSFLSIVAVFVICFLLKKLVKKLSKNVQQHKLDVEHDKEMKV</sequence>
<name>A0A914N1S8_MELIC</name>